<keyword evidence="1" id="KW-0732">Signal</keyword>
<accession>A0AAN6YA43</accession>
<dbReference type="EMBL" id="MU858085">
    <property type="protein sequence ID" value="KAK4214976.1"/>
    <property type="molecule type" value="Genomic_DNA"/>
</dbReference>
<organism evidence="2 3">
    <name type="scientific">Rhypophila decipiens</name>
    <dbReference type="NCBI Taxonomy" id="261697"/>
    <lineage>
        <taxon>Eukaryota</taxon>
        <taxon>Fungi</taxon>
        <taxon>Dikarya</taxon>
        <taxon>Ascomycota</taxon>
        <taxon>Pezizomycotina</taxon>
        <taxon>Sordariomycetes</taxon>
        <taxon>Sordariomycetidae</taxon>
        <taxon>Sordariales</taxon>
        <taxon>Naviculisporaceae</taxon>
        <taxon>Rhypophila</taxon>
    </lineage>
</organism>
<reference evidence="2" key="1">
    <citation type="journal article" date="2023" name="Mol. Phylogenet. Evol.">
        <title>Genome-scale phylogeny and comparative genomics of the fungal order Sordariales.</title>
        <authorList>
            <person name="Hensen N."/>
            <person name="Bonometti L."/>
            <person name="Westerberg I."/>
            <person name="Brannstrom I.O."/>
            <person name="Guillou S."/>
            <person name="Cros-Aarteil S."/>
            <person name="Calhoun S."/>
            <person name="Haridas S."/>
            <person name="Kuo A."/>
            <person name="Mondo S."/>
            <person name="Pangilinan J."/>
            <person name="Riley R."/>
            <person name="LaButti K."/>
            <person name="Andreopoulos B."/>
            <person name="Lipzen A."/>
            <person name="Chen C."/>
            <person name="Yan M."/>
            <person name="Daum C."/>
            <person name="Ng V."/>
            <person name="Clum A."/>
            <person name="Steindorff A."/>
            <person name="Ohm R.A."/>
            <person name="Martin F."/>
            <person name="Silar P."/>
            <person name="Natvig D.O."/>
            <person name="Lalanne C."/>
            <person name="Gautier V."/>
            <person name="Ament-Velasquez S.L."/>
            <person name="Kruys A."/>
            <person name="Hutchinson M.I."/>
            <person name="Powell A.J."/>
            <person name="Barry K."/>
            <person name="Miller A.N."/>
            <person name="Grigoriev I.V."/>
            <person name="Debuchy R."/>
            <person name="Gladieux P."/>
            <person name="Hiltunen Thoren M."/>
            <person name="Johannesson H."/>
        </authorList>
    </citation>
    <scope>NUCLEOTIDE SEQUENCE</scope>
    <source>
        <strain evidence="2">PSN293</strain>
    </source>
</reference>
<evidence type="ECO:0000256" key="1">
    <source>
        <dbReference type="SAM" id="SignalP"/>
    </source>
</evidence>
<sequence>MKLSSSTLLACALTLVSAAAVPAATPDGAYSSYLDEAGNEVVDFIPIDQVGNSSFVPILSVIPAAEVIKRDAAIEARAGKYGCLGANKARPQADIDRANMCIWNAVSDPFSFRGDTERRTSCVVAGVRSFICSYPKGGNPTSKMKDDLWYTWTYIKLGLCGEGRLGHAEISGGHGTVSAGYTYDGDRFCW</sequence>
<gene>
    <name evidence="2" type="ORF">QBC37DRAFT_372432</name>
</gene>
<evidence type="ECO:0000313" key="3">
    <source>
        <dbReference type="Proteomes" id="UP001301769"/>
    </source>
</evidence>
<evidence type="ECO:0000313" key="2">
    <source>
        <dbReference type="EMBL" id="KAK4214976.1"/>
    </source>
</evidence>
<dbReference type="Proteomes" id="UP001301769">
    <property type="component" value="Unassembled WGS sequence"/>
</dbReference>
<feature type="signal peptide" evidence="1">
    <location>
        <begin position="1"/>
        <end position="18"/>
    </location>
</feature>
<keyword evidence="3" id="KW-1185">Reference proteome</keyword>
<feature type="chain" id="PRO_5042944693" evidence="1">
    <location>
        <begin position="19"/>
        <end position="190"/>
    </location>
</feature>
<dbReference type="AlphaFoldDB" id="A0AAN6YA43"/>
<comment type="caution">
    <text evidence="2">The sequence shown here is derived from an EMBL/GenBank/DDBJ whole genome shotgun (WGS) entry which is preliminary data.</text>
</comment>
<protein>
    <submittedName>
        <fullName evidence="2">Uncharacterized protein</fullName>
    </submittedName>
</protein>
<reference evidence="2" key="2">
    <citation type="submission" date="2023-05" db="EMBL/GenBank/DDBJ databases">
        <authorList>
            <consortium name="Lawrence Berkeley National Laboratory"/>
            <person name="Steindorff A."/>
            <person name="Hensen N."/>
            <person name="Bonometti L."/>
            <person name="Westerberg I."/>
            <person name="Brannstrom I.O."/>
            <person name="Guillou S."/>
            <person name="Cros-Aarteil S."/>
            <person name="Calhoun S."/>
            <person name="Haridas S."/>
            <person name="Kuo A."/>
            <person name="Mondo S."/>
            <person name="Pangilinan J."/>
            <person name="Riley R."/>
            <person name="Labutti K."/>
            <person name="Andreopoulos B."/>
            <person name="Lipzen A."/>
            <person name="Chen C."/>
            <person name="Yanf M."/>
            <person name="Daum C."/>
            <person name="Ng V."/>
            <person name="Clum A."/>
            <person name="Ohm R."/>
            <person name="Martin F."/>
            <person name="Silar P."/>
            <person name="Natvig D."/>
            <person name="Lalanne C."/>
            <person name="Gautier V."/>
            <person name="Ament-Velasquez S.L."/>
            <person name="Kruys A."/>
            <person name="Hutchinson M.I."/>
            <person name="Powell A.J."/>
            <person name="Barry K."/>
            <person name="Miller A.N."/>
            <person name="Grigoriev I.V."/>
            <person name="Debuchy R."/>
            <person name="Gladieux P."/>
            <person name="Thoren M.H."/>
            <person name="Johannesson H."/>
        </authorList>
    </citation>
    <scope>NUCLEOTIDE SEQUENCE</scope>
    <source>
        <strain evidence="2">PSN293</strain>
    </source>
</reference>
<proteinExistence type="predicted"/>
<name>A0AAN6YA43_9PEZI</name>